<feature type="compositionally biased region" description="Basic and acidic residues" evidence="1">
    <location>
        <begin position="97"/>
        <end position="114"/>
    </location>
</feature>
<reference evidence="3" key="1">
    <citation type="journal article" date="2005" name="Nature">
        <title>The map-based sequence of the rice genome.</title>
        <authorList>
            <consortium name="International rice genome sequencing project (IRGSP)"/>
            <person name="Matsumoto T."/>
            <person name="Wu J."/>
            <person name="Kanamori H."/>
            <person name="Katayose Y."/>
            <person name="Fujisawa M."/>
            <person name="Namiki N."/>
            <person name="Mizuno H."/>
            <person name="Yamamoto K."/>
            <person name="Antonio B.A."/>
            <person name="Baba T."/>
            <person name="Sakata K."/>
            <person name="Nagamura Y."/>
            <person name="Aoki H."/>
            <person name="Arikawa K."/>
            <person name="Arita K."/>
            <person name="Bito T."/>
            <person name="Chiden Y."/>
            <person name="Fujitsuka N."/>
            <person name="Fukunaka R."/>
            <person name="Hamada M."/>
            <person name="Harada C."/>
            <person name="Hayashi A."/>
            <person name="Hijishita S."/>
            <person name="Honda M."/>
            <person name="Hosokawa S."/>
            <person name="Ichikawa Y."/>
            <person name="Idonuma A."/>
            <person name="Iijima M."/>
            <person name="Ikeda M."/>
            <person name="Ikeno M."/>
            <person name="Ito K."/>
            <person name="Ito S."/>
            <person name="Ito T."/>
            <person name="Ito Y."/>
            <person name="Ito Y."/>
            <person name="Iwabuchi A."/>
            <person name="Kamiya K."/>
            <person name="Karasawa W."/>
            <person name="Kurita K."/>
            <person name="Katagiri S."/>
            <person name="Kikuta A."/>
            <person name="Kobayashi H."/>
            <person name="Kobayashi N."/>
            <person name="Machita K."/>
            <person name="Maehara T."/>
            <person name="Masukawa M."/>
            <person name="Mizubayashi T."/>
            <person name="Mukai Y."/>
            <person name="Nagasaki H."/>
            <person name="Nagata Y."/>
            <person name="Naito S."/>
            <person name="Nakashima M."/>
            <person name="Nakama Y."/>
            <person name="Nakamichi Y."/>
            <person name="Nakamura M."/>
            <person name="Meguro A."/>
            <person name="Negishi M."/>
            <person name="Ohta I."/>
            <person name="Ohta T."/>
            <person name="Okamoto M."/>
            <person name="Ono N."/>
            <person name="Saji S."/>
            <person name="Sakaguchi M."/>
            <person name="Sakai K."/>
            <person name="Shibata M."/>
            <person name="Shimokawa T."/>
            <person name="Song J."/>
            <person name="Takazaki Y."/>
            <person name="Terasawa K."/>
            <person name="Tsugane M."/>
            <person name="Tsuji K."/>
            <person name="Ueda S."/>
            <person name="Waki K."/>
            <person name="Yamagata H."/>
            <person name="Yamamoto M."/>
            <person name="Yamamoto S."/>
            <person name="Yamane H."/>
            <person name="Yoshiki S."/>
            <person name="Yoshihara R."/>
            <person name="Yukawa K."/>
            <person name="Zhong H."/>
            <person name="Yano M."/>
            <person name="Yuan Q."/>
            <person name="Ouyang S."/>
            <person name="Liu J."/>
            <person name="Jones K.M."/>
            <person name="Gansberger K."/>
            <person name="Moffat K."/>
            <person name="Hill J."/>
            <person name="Bera J."/>
            <person name="Fadrosh D."/>
            <person name="Jin S."/>
            <person name="Johri S."/>
            <person name="Kim M."/>
            <person name="Overton L."/>
            <person name="Reardon M."/>
            <person name="Tsitrin T."/>
            <person name="Vuong H."/>
            <person name="Weaver B."/>
            <person name="Ciecko A."/>
            <person name="Tallon L."/>
            <person name="Jackson J."/>
            <person name="Pai G."/>
            <person name="Aken S.V."/>
            <person name="Utterback T."/>
            <person name="Reidmuller S."/>
            <person name="Feldblyum T."/>
            <person name="Hsiao J."/>
            <person name="Zismann V."/>
            <person name="Iobst S."/>
            <person name="de Vazeille A.R."/>
            <person name="Buell C.R."/>
            <person name="Ying K."/>
            <person name="Li Y."/>
            <person name="Lu T."/>
            <person name="Huang Y."/>
            <person name="Zhao Q."/>
            <person name="Feng Q."/>
            <person name="Zhang L."/>
            <person name="Zhu J."/>
            <person name="Weng Q."/>
            <person name="Mu J."/>
            <person name="Lu Y."/>
            <person name="Fan D."/>
            <person name="Liu Y."/>
            <person name="Guan J."/>
            <person name="Zhang Y."/>
            <person name="Yu S."/>
            <person name="Liu X."/>
            <person name="Zhang Y."/>
            <person name="Hong G."/>
            <person name="Han B."/>
            <person name="Choisne N."/>
            <person name="Demange N."/>
            <person name="Orjeda G."/>
            <person name="Samain S."/>
            <person name="Cattolico L."/>
            <person name="Pelletier E."/>
            <person name="Couloux A."/>
            <person name="Segurens B."/>
            <person name="Wincker P."/>
            <person name="D'Hont A."/>
            <person name="Scarpelli C."/>
            <person name="Weissenbach J."/>
            <person name="Salanoubat M."/>
            <person name="Quetier F."/>
            <person name="Yu Y."/>
            <person name="Kim H.R."/>
            <person name="Rambo T."/>
            <person name="Currie J."/>
            <person name="Collura K."/>
            <person name="Luo M."/>
            <person name="Yang T."/>
            <person name="Ammiraju J.S.S."/>
            <person name="Engler F."/>
            <person name="Soderlund C."/>
            <person name="Wing R.A."/>
            <person name="Palmer L.E."/>
            <person name="de la Bastide M."/>
            <person name="Spiegel L."/>
            <person name="Nascimento L."/>
            <person name="Zutavern T."/>
            <person name="O'Shaughnessy A."/>
            <person name="Dike S."/>
            <person name="Dedhia N."/>
            <person name="Preston R."/>
            <person name="Balija V."/>
            <person name="McCombie W.R."/>
            <person name="Chow T."/>
            <person name="Chen H."/>
            <person name="Chung M."/>
            <person name="Chen C."/>
            <person name="Shaw J."/>
            <person name="Wu H."/>
            <person name="Hsiao K."/>
            <person name="Chao Y."/>
            <person name="Chu M."/>
            <person name="Cheng C."/>
            <person name="Hour A."/>
            <person name="Lee P."/>
            <person name="Lin S."/>
            <person name="Lin Y."/>
            <person name="Liou J."/>
            <person name="Liu S."/>
            <person name="Hsing Y."/>
            <person name="Raghuvanshi S."/>
            <person name="Mohanty A."/>
            <person name="Bharti A.K."/>
            <person name="Gaur A."/>
            <person name="Gupta V."/>
            <person name="Kumar D."/>
            <person name="Ravi V."/>
            <person name="Vij S."/>
            <person name="Kapur A."/>
            <person name="Khurana P."/>
            <person name="Khurana P."/>
            <person name="Khurana J.P."/>
            <person name="Tyagi A.K."/>
            <person name="Gaikwad K."/>
            <person name="Singh A."/>
            <person name="Dalal V."/>
            <person name="Srivastava S."/>
            <person name="Dixit A."/>
            <person name="Pal A.K."/>
            <person name="Ghazi I.A."/>
            <person name="Yadav M."/>
            <person name="Pandit A."/>
            <person name="Bhargava A."/>
            <person name="Sureshbabu K."/>
            <person name="Batra K."/>
            <person name="Sharma T.R."/>
            <person name="Mohapatra T."/>
            <person name="Singh N.K."/>
            <person name="Messing J."/>
            <person name="Nelson A.B."/>
            <person name="Fuks G."/>
            <person name="Kavchok S."/>
            <person name="Keizer G."/>
            <person name="Linton E."/>
            <person name="Llaca V."/>
            <person name="Song R."/>
            <person name="Tanyolac B."/>
            <person name="Young S."/>
            <person name="Ho-Il K."/>
            <person name="Hahn J.H."/>
            <person name="Sangsakoo G."/>
            <person name="Vanavichit A."/>
            <person name="de Mattos Luiz.A.T."/>
            <person name="Zimmer P.D."/>
            <person name="Malone G."/>
            <person name="Dellagostin O."/>
            <person name="de Oliveira A.C."/>
            <person name="Bevan M."/>
            <person name="Bancroft I."/>
            <person name="Minx P."/>
            <person name="Cordum H."/>
            <person name="Wilson R."/>
            <person name="Cheng Z."/>
            <person name="Jin W."/>
            <person name="Jiang J."/>
            <person name="Leong S.A."/>
            <person name="Iwama H."/>
            <person name="Gojobori T."/>
            <person name="Itoh T."/>
            <person name="Niimura Y."/>
            <person name="Fujii Y."/>
            <person name="Habara T."/>
            <person name="Sakai H."/>
            <person name="Sato Y."/>
            <person name="Wilson G."/>
            <person name="Kumar K."/>
            <person name="McCouch S."/>
            <person name="Juretic N."/>
            <person name="Hoen D."/>
            <person name="Wright S."/>
            <person name="Bruskiewich R."/>
            <person name="Bureau T."/>
            <person name="Miyao A."/>
            <person name="Hirochika H."/>
            <person name="Nishikawa T."/>
            <person name="Kadowaki K."/>
            <person name="Sugiura M."/>
            <person name="Burr B."/>
            <person name="Sasaki T."/>
        </authorList>
    </citation>
    <scope>NUCLEOTIDE SEQUENCE [LARGE SCALE GENOMIC DNA]</scope>
    <source>
        <strain evidence="3">cv. Nipponbare</strain>
    </source>
</reference>
<protein>
    <submittedName>
        <fullName evidence="2">Uncharacterized protein</fullName>
    </submittedName>
</protein>
<name>Q8S7H5_ORYSJ</name>
<dbReference type="EMBL" id="AC084748">
    <property type="protein sequence ID" value="AAM19020.1"/>
    <property type="molecule type" value="Genomic_DNA"/>
</dbReference>
<organism evidence="2 3">
    <name type="scientific">Oryza sativa subsp. japonica</name>
    <name type="common">Rice</name>
    <dbReference type="NCBI Taxonomy" id="39947"/>
    <lineage>
        <taxon>Eukaryota</taxon>
        <taxon>Viridiplantae</taxon>
        <taxon>Streptophyta</taxon>
        <taxon>Embryophyta</taxon>
        <taxon>Tracheophyta</taxon>
        <taxon>Spermatophyta</taxon>
        <taxon>Magnoliopsida</taxon>
        <taxon>Liliopsida</taxon>
        <taxon>Poales</taxon>
        <taxon>Poaceae</taxon>
        <taxon>BOP clade</taxon>
        <taxon>Oryzoideae</taxon>
        <taxon>Oryzeae</taxon>
        <taxon>Oryzinae</taxon>
        <taxon>Oryza</taxon>
        <taxon>Oryza sativa</taxon>
    </lineage>
</organism>
<evidence type="ECO:0000256" key="1">
    <source>
        <dbReference type="SAM" id="MobiDB-lite"/>
    </source>
</evidence>
<evidence type="ECO:0000313" key="3">
    <source>
        <dbReference type="Proteomes" id="UP000000763"/>
    </source>
</evidence>
<evidence type="ECO:0000313" key="2">
    <source>
        <dbReference type="EMBL" id="AAM19020.1"/>
    </source>
</evidence>
<accession>Q8S7H5</accession>
<sequence length="168" mass="18161">MQNGHVWVWGGRRGACARFVVDADAAGPRAASWLAVDRARERGRRKRLTGVSRSGRAEVAPTWRLRGCHAGRLEEDEGAGCEWTAGSGGFSGTPCDDEGRRGVHRNDEGEREGASQRLGFTGWSSTAADCGGGIRRREKMETATVRREISSGELEHLRDSGNPSLAPD</sequence>
<reference evidence="3" key="2">
    <citation type="journal article" date="2008" name="Nucleic Acids Res.">
        <title>The rice annotation project database (RAP-DB): 2008 update.</title>
        <authorList>
            <consortium name="The rice annotation project (RAP)"/>
        </authorList>
    </citation>
    <scope>GENOME REANNOTATION</scope>
    <source>
        <strain evidence="3">cv. Nipponbare</strain>
    </source>
</reference>
<feature type="compositionally biased region" description="Basic and acidic residues" evidence="1">
    <location>
        <begin position="138"/>
        <end position="159"/>
    </location>
</feature>
<gene>
    <name evidence="2" type="primary">OSJNBa0010I09.19</name>
</gene>
<dbReference type="AlphaFoldDB" id="Q8S7H5"/>
<feature type="region of interest" description="Disordered" evidence="1">
    <location>
        <begin position="77"/>
        <end position="168"/>
    </location>
</feature>
<proteinExistence type="predicted"/>
<dbReference type="Proteomes" id="UP000000763">
    <property type="component" value="Chromosome 3"/>
</dbReference>